<organism evidence="8 9">
    <name type="scientific">Streptomyces castrisilvae</name>
    <dbReference type="NCBI Taxonomy" id="3033811"/>
    <lineage>
        <taxon>Bacteria</taxon>
        <taxon>Bacillati</taxon>
        <taxon>Actinomycetota</taxon>
        <taxon>Actinomycetes</taxon>
        <taxon>Kitasatosporales</taxon>
        <taxon>Streptomycetaceae</taxon>
        <taxon>Streptomyces</taxon>
    </lineage>
</organism>
<name>A0ABY9HIW3_9ACTN</name>
<feature type="signal peptide" evidence="6">
    <location>
        <begin position="1"/>
        <end position="29"/>
    </location>
</feature>
<proteinExistence type="predicted"/>
<feature type="chain" id="PRO_5045112143" evidence="6">
    <location>
        <begin position="30"/>
        <end position="202"/>
    </location>
</feature>
<evidence type="ECO:0000256" key="4">
    <source>
        <dbReference type="ARBA" id="ARBA00023157"/>
    </source>
</evidence>
<keyword evidence="9" id="KW-1185">Reference proteome</keyword>
<reference evidence="8 9" key="1">
    <citation type="submission" date="2023-03" db="EMBL/GenBank/DDBJ databases">
        <title>Isolation and description of six Streptomyces strains from soil environments, able to metabolize different microbial glucans.</title>
        <authorList>
            <person name="Widen T."/>
            <person name="Larsbrink J."/>
        </authorList>
    </citation>
    <scope>NUCLEOTIDE SEQUENCE [LARGE SCALE GENOMIC DNA]</scope>
    <source>
        <strain evidence="8 9">Mut1</strain>
    </source>
</reference>
<keyword evidence="6" id="KW-0732">Signal</keyword>
<dbReference type="Pfam" id="PF08534">
    <property type="entry name" value="Redoxin"/>
    <property type="match status" value="1"/>
</dbReference>
<dbReference type="PROSITE" id="PS51257">
    <property type="entry name" value="PROKAR_LIPOPROTEIN"/>
    <property type="match status" value="1"/>
</dbReference>
<evidence type="ECO:0000256" key="5">
    <source>
        <dbReference type="ARBA" id="ARBA00023284"/>
    </source>
</evidence>
<keyword evidence="3" id="KW-0735">Signal-anchor</keyword>
<dbReference type="RefSeq" id="WP_306054696.1">
    <property type="nucleotide sequence ID" value="NZ_CP120997.1"/>
</dbReference>
<dbReference type="SUPFAM" id="SSF52833">
    <property type="entry name" value="Thioredoxin-like"/>
    <property type="match status" value="1"/>
</dbReference>
<evidence type="ECO:0000259" key="7">
    <source>
        <dbReference type="PROSITE" id="PS51352"/>
    </source>
</evidence>
<accession>A0ABY9HIW3</accession>
<evidence type="ECO:0000256" key="1">
    <source>
        <dbReference type="ARBA" id="ARBA00004196"/>
    </source>
</evidence>
<dbReference type="InterPro" id="IPR036249">
    <property type="entry name" value="Thioredoxin-like_sf"/>
</dbReference>
<dbReference type="PROSITE" id="PS51352">
    <property type="entry name" value="THIOREDOXIN_2"/>
    <property type="match status" value="1"/>
</dbReference>
<comment type="subcellular location">
    <subcellularLocation>
        <location evidence="1">Cell envelope</location>
    </subcellularLocation>
</comment>
<keyword evidence="5" id="KW-0676">Redox-active center</keyword>
<evidence type="ECO:0000256" key="3">
    <source>
        <dbReference type="ARBA" id="ARBA00022968"/>
    </source>
</evidence>
<evidence type="ECO:0000256" key="6">
    <source>
        <dbReference type="SAM" id="SignalP"/>
    </source>
</evidence>
<dbReference type="InterPro" id="IPR050553">
    <property type="entry name" value="Thioredoxin_ResA/DsbE_sf"/>
</dbReference>
<keyword evidence="3" id="KW-0812">Transmembrane</keyword>
<dbReference type="EMBL" id="CP120997">
    <property type="protein sequence ID" value="WLQ34493.1"/>
    <property type="molecule type" value="Genomic_DNA"/>
</dbReference>
<keyword evidence="4" id="KW-1015">Disulfide bond</keyword>
<gene>
    <name evidence="8" type="ORF">P8A18_14070</name>
</gene>
<evidence type="ECO:0000256" key="2">
    <source>
        <dbReference type="ARBA" id="ARBA00022748"/>
    </source>
</evidence>
<dbReference type="PANTHER" id="PTHR42852">
    <property type="entry name" value="THIOL:DISULFIDE INTERCHANGE PROTEIN DSBE"/>
    <property type="match status" value="1"/>
</dbReference>
<dbReference type="PANTHER" id="PTHR42852:SF6">
    <property type="entry name" value="THIOL:DISULFIDE INTERCHANGE PROTEIN DSBE"/>
    <property type="match status" value="1"/>
</dbReference>
<keyword evidence="2" id="KW-0201">Cytochrome c-type biogenesis</keyword>
<dbReference type="Proteomes" id="UP001239522">
    <property type="component" value="Chromosome"/>
</dbReference>
<sequence>MSHGRAPRRRFTLLAAPLAAAALAVTLTACDSGNQTSGGGDTNFVTSNSGIATAAKDERVDAPPLDGETLDGEKLDLADYKGKIIVLNAWGSWCAPCRLESKYFNKVAKETEDQGVQFVGINTRDNSRSNAISFEEEHGVVYPSFYDRTGKLLLRFPKGTFKLQSIPSTVVIDRDGKLAARYVGPLDDTQLHKMIDPLIAEK</sequence>
<evidence type="ECO:0000313" key="8">
    <source>
        <dbReference type="EMBL" id="WLQ34493.1"/>
    </source>
</evidence>
<evidence type="ECO:0000313" key="9">
    <source>
        <dbReference type="Proteomes" id="UP001239522"/>
    </source>
</evidence>
<protein>
    <submittedName>
        <fullName evidence="8">TlpA disulfide reductase family protein</fullName>
    </submittedName>
</protein>
<dbReference type="CDD" id="cd02966">
    <property type="entry name" value="TlpA_like_family"/>
    <property type="match status" value="1"/>
</dbReference>
<dbReference type="Gene3D" id="3.40.30.10">
    <property type="entry name" value="Glutaredoxin"/>
    <property type="match status" value="1"/>
</dbReference>
<dbReference type="InterPro" id="IPR013740">
    <property type="entry name" value="Redoxin"/>
</dbReference>
<dbReference type="InterPro" id="IPR013766">
    <property type="entry name" value="Thioredoxin_domain"/>
</dbReference>
<feature type="domain" description="Thioredoxin" evidence="7">
    <location>
        <begin position="56"/>
        <end position="200"/>
    </location>
</feature>